<evidence type="ECO:0000256" key="4">
    <source>
        <dbReference type="ARBA" id="ARBA00009524"/>
    </source>
</evidence>
<proteinExistence type="inferred from homology"/>
<dbReference type="PROSITE" id="PS51385">
    <property type="entry name" value="YJEF_N"/>
    <property type="match status" value="1"/>
</dbReference>
<keyword evidence="5 18" id="KW-0479">Metal-binding</keyword>
<feature type="binding site" evidence="17">
    <location>
        <position position="437"/>
    </location>
    <ligand>
        <name>AMP</name>
        <dbReference type="ChEBI" id="CHEBI:456215"/>
    </ligand>
</feature>
<evidence type="ECO:0000313" key="20">
    <source>
        <dbReference type="EMBL" id="ARQ01594.1"/>
    </source>
</evidence>
<dbReference type="Gene3D" id="3.40.50.10260">
    <property type="entry name" value="YjeF N-terminal domain"/>
    <property type="match status" value="1"/>
</dbReference>
<feature type="binding site" evidence="18">
    <location>
        <position position="153"/>
    </location>
    <ligand>
        <name>K(+)</name>
        <dbReference type="ChEBI" id="CHEBI:29103"/>
    </ligand>
</feature>
<dbReference type="EMBL" id="CP021112">
    <property type="protein sequence ID" value="ARQ01594.1"/>
    <property type="molecule type" value="Genomic_DNA"/>
</dbReference>
<comment type="subunit">
    <text evidence="17">Homotetramer.</text>
</comment>
<dbReference type="InterPro" id="IPR036652">
    <property type="entry name" value="YjeF_N_dom_sf"/>
</dbReference>
<feature type="binding site" evidence="17">
    <location>
        <position position="370"/>
    </location>
    <ligand>
        <name>(6S)-NADPHX</name>
        <dbReference type="ChEBI" id="CHEBI:64076"/>
    </ligand>
</feature>
<evidence type="ECO:0000256" key="17">
    <source>
        <dbReference type="HAMAP-Rule" id="MF_01965"/>
    </source>
</evidence>
<dbReference type="InterPro" id="IPR017953">
    <property type="entry name" value="Carbohydrate_kinase_pred_CS"/>
</dbReference>
<evidence type="ECO:0000256" key="7">
    <source>
        <dbReference type="ARBA" id="ARBA00022840"/>
    </source>
</evidence>
<evidence type="ECO:0000256" key="2">
    <source>
        <dbReference type="ARBA" id="ARBA00000909"/>
    </source>
</evidence>
<keyword evidence="12 17" id="KW-0456">Lyase</keyword>
<dbReference type="GO" id="GO:0046496">
    <property type="term" value="P:nicotinamide nucleotide metabolic process"/>
    <property type="evidence" value="ECO:0007669"/>
    <property type="project" value="UniProtKB-UniRule"/>
</dbReference>
<feature type="binding site" evidence="18">
    <location>
        <begin position="57"/>
        <end position="61"/>
    </location>
    <ligand>
        <name>(6S)-NADPHX</name>
        <dbReference type="ChEBI" id="CHEBI:64076"/>
    </ligand>
</feature>
<evidence type="ECO:0000256" key="1">
    <source>
        <dbReference type="ARBA" id="ARBA00000013"/>
    </source>
</evidence>
<feature type="binding site" evidence="17">
    <location>
        <position position="438"/>
    </location>
    <ligand>
        <name>(6S)-NADPHX</name>
        <dbReference type="ChEBI" id="CHEBI:64076"/>
    </ligand>
</feature>
<keyword evidence="10 17" id="KW-0520">NAD</keyword>
<dbReference type="Proteomes" id="UP000194137">
    <property type="component" value="Chromosome"/>
</dbReference>
<comment type="cofactor">
    <cofactor evidence="17">
        <name>Mg(2+)</name>
        <dbReference type="ChEBI" id="CHEBI:18420"/>
    </cofactor>
</comment>
<comment type="catalytic activity">
    <reaction evidence="16 17 19">
        <text>(6S)-NADPHX + ADP = AMP + phosphate + NADPH + H(+)</text>
        <dbReference type="Rhea" id="RHEA:32235"/>
        <dbReference type="ChEBI" id="CHEBI:15378"/>
        <dbReference type="ChEBI" id="CHEBI:43474"/>
        <dbReference type="ChEBI" id="CHEBI:57783"/>
        <dbReference type="ChEBI" id="CHEBI:64076"/>
        <dbReference type="ChEBI" id="CHEBI:456215"/>
        <dbReference type="ChEBI" id="CHEBI:456216"/>
        <dbReference type="EC" id="4.2.1.136"/>
    </reaction>
</comment>
<evidence type="ECO:0000256" key="8">
    <source>
        <dbReference type="ARBA" id="ARBA00022857"/>
    </source>
</evidence>
<keyword evidence="8 17" id="KW-0521">NADP</keyword>
<comment type="similarity">
    <text evidence="18">Belongs to the NnrE/AIBP family.</text>
</comment>
<comment type="catalytic activity">
    <reaction evidence="15 17 19">
        <text>(6S)-NADHX + ADP = AMP + phosphate + NADH + H(+)</text>
        <dbReference type="Rhea" id="RHEA:32223"/>
        <dbReference type="ChEBI" id="CHEBI:15378"/>
        <dbReference type="ChEBI" id="CHEBI:43474"/>
        <dbReference type="ChEBI" id="CHEBI:57945"/>
        <dbReference type="ChEBI" id="CHEBI:64074"/>
        <dbReference type="ChEBI" id="CHEBI:456215"/>
        <dbReference type="ChEBI" id="CHEBI:456216"/>
        <dbReference type="EC" id="4.2.1.136"/>
    </reaction>
</comment>
<dbReference type="KEGG" id="psin:CAK95_22650"/>
<dbReference type="NCBIfam" id="TIGR00196">
    <property type="entry name" value="yjeF_cterm"/>
    <property type="match status" value="1"/>
</dbReference>
<evidence type="ECO:0000256" key="9">
    <source>
        <dbReference type="ARBA" id="ARBA00022958"/>
    </source>
</evidence>
<comment type="similarity">
    <text evidence="4 19">In the C-terminal section; belongs to the NnrD/CARKD family.</text>
</comment>
<dbReference type="InterPro" id="IPR004443">
    <property type="entry name" value="YjeF_N_dom"/>
</dbReference>
<comment type="function">
    <text evidence="17">Catalyzes the dehydration of the S-form of NAD(P)HX at the expense of ADP, which is converted to AMP. Together with NAD(P)HX epimerase, which catalyzes the epimerization of the S- and R-forms, the enzyme allows the repair of both epimers of NAD(P)HX, a damaged form of NAD(P)H that is a result of enzymatic or heat-dependent hydration.</text>
</comment>
<keyword evidence="11 18" id="KW-0413">Isomerase</keyword>
<evidence type="ECO:0000256" key="14">
    <source>
        <dbReference type="ARBA" id="ARBA00025153"/>
    </source>
</evidence>
<evidence type="ECO:0000256" key="13">
    <source>
        <dbReference type="ARBA" id="ARBA00023268"/>
    </source>
</evidence>
<organism evidence="20 21">
    <name type="scientific">Pseudorhodoplanes sinuspersici</name>
    <dbReference type="NCBI Taxonomy" id="1235591"/>
    <lineage>
        <taxon>Bacteria</taxon>
        <taxon>Pseudomonadati</taxon>
        <taxon>Pseudomonadota</taxon>
        <taxon>Alphaproteobacteria</taxon>
        <taxon>Hyphomicrobiales</taxon>
        <taxon>Pseudorhodoplanes</taxon>
    </lineage>
</organism>
<dbReference type="PROSITE" id="PS01050">
    <property type="entry name" value="YJEF_C_2"/>
    <property type="match status" value="1"/>
</dbReference>
<evidence type="ECO:0000256" key="3">
    <source>
        <dbReference type="ARBA" id="ARBA00006001"/>
    </source>
</evidence>
<comment type="function">
    <text evidence="18">Catalyzes the epimerization of the S- and R-forms of NAD(P)HX, a damaged form of NAD(P)H that is a result of enzymatic or heat-dependent hydration. This is a prerequisite for the S-specific NAD(P)H-hydrate dehydratase to allow the repair of both epimers of NAD(P)HX.</text>
</comment>
<dbReference type="SUPFAM" id="SSF64153">
    <property type="entry name" value="YjeF N-terminal domain-like"/>
    <property type="match status" value="1"/>
</dbReference>
<dbReference type="STRING" id="1235591.CAK95_22650"/>
<dbReference type="EC" id="5.1.99.6" evidence="19"/>
<feature type="binding site" evidence="18">
    <location>
        <begin position="121"/>
        <end position="127"/>
    </location>
    <ligand>
        <name>(6S)-NADPHX</name>
        <dbReference type="ChEBI" id="CHEBI:64076"/>
    </ligand>
</feature>
<feature type="binding site" evidence="17">
    <location>
        <position position="252"/>
    </location>
    <ligand>
        <name>(6S)-NADPHX</name>
        <dbReference type="ChEBI" id="CHEBI:64076"/>
    </ligand>
</feature>
<dbReference type="RefSeq" id="WP_086089986.1">
    <property type="nucleotide sequence ID" value="NZ_CP021112.1"/>
</dbReference>
<evidence type="ECO:0000256" key="6">
    <source>
        <dbReference type="ARBA" id="ARBA00022741"/>
    </source>
</evidence>
<dbReference type="HAMAP" id="MF_01965">
    <property type="entry name" value="NADHX_dehydratase"/>
    <property type="match status" value="1"/>
</dbReference>
<comment type="cofactor">
    <cofactor evidence="18 19">
        <name>K(+)</name>
        <dbReference type="ChEBI" id="CHEBI:29103"/>
    </cofactor>
    <text evidence="18 19">Binds 1 potassium ion per subunit.</text>
</comment>
<feature type="binding site" evidence="17">
    <location>
        <begin position="408"/>
        <end position="412"/>
    </location>
    <ligand>
        <name>AMP</name>
        <dbReference type="ChEBI" id="CHEBI:456215"/>
    </ligand>
</feature>
<keyword evidence="6 17" id="KW-0547">Nucleotide-binding</keyword>
<dbReference type="Pfam" id="PF01256">
    <property type="entry name" value="Carb_kinase"/>
    <property type="match status" value="1"/>
</dbReference>
<comment type="similarity">
    <text evidence="17">Belongs to the NnrD/CARKD family.</text>
</comment>
<accession>A0A1W6ZW39</accession>
<dbReference type="GO" id="GO:0005524">
    <property type="term" value="F:ATP binding"/>
    <property type="evidence" value="ECO:0007669"/>
    <property type="project" value="UniProtKB-UniRule"/>
</dbReference>
<comment type="function">
    <text evidence="14 19">Bifunctional enzyme that catalyzes the epimerization of the S- and R-forms of NAD(P)HX and the dehydration of the S-form of NAD(P)HX at the expense of ADP, which is converted to AMP. This allows the repair of both epimers of NAD(P)HX, a damaged form of NAD(P)H that is a result of enzymatic or heat-dependent hydration.</text>
</comment>
<keyword evidence="9 18" id="KW-0630">Potassium</keyword>
<evidence type="ECO:0000256" key="19">
    <source>
        <dbReference type="PIRNR" id="PIRNR017184"/>
    </source>
</evidence>
<dbReference type="GO" id="GO:0046872">
    <property type="term" value="F:metal ion binding"/>
    <property type="evidence" value="ECO:0007669"/>
    <property type="project" value="UniProtKB-UniRule"/>
</dbReference>
<dbReference type="NCBIfam" id="TIGR00197">
    <property type="entry name" value="yjeF_nterm"/>
    <property type="match status" value="1"/>
</dbReference>
<evidence type="ECO:0000256" key="15">
    <source>
        <dbReference type="ARBA" id="ARBA00048238"/>
    </source>
</evidence>
<feature type="binding site" evidence="18">
    <location>
        <position position="117"/>
    </location>
    <ligand>
        <name>K(+)</name>
        <dbReference type="ChEBI" id="CHEBI:29103"/>
    </ligand>
</feature>
<feature type="binding site" evidence="17">
    <location>
        <position position="315"/>
    </location>
    <ligand>
        <name>(6S)-NADPHX</name>
        <dbReference type="ChEBI" id="CHEBI:64076"/>
    </ligand>
</feature>
<evidence type="ECO:0000256" key="18">
    <source>
        <dbReference type="HAMAP-Rule" id="MF_01966"/>
    </source>
</evidence>
<sequence>MHELLTTKEMAEADRLAVLRGTPSIELMENAGRAVADAVGANFGTIRPVIVIAGPGNNGGDGFVAARLLGERGYSVDLRLLGDISKLRGGAATAAKRYSGPVGPMIAEIPPGAIVVDALFGAGLTRNVDGEAAVAVSAINNSGAHVVAVDLPSGINGDTGAVQGTAIRAAETVTFFRKKPGHVLLPGRIFCGMTTIADIGIPSSVLQDIRPRLALNQPSRWAHLFPVPRVEGHKYSRGHTLVVSGGLSSTGAARLSARGALRAGAGLVTIASPRDALAVNAASNLAVMVREAEGAEGLLSLLSDRRINTVILGPGGGIGPQMRATVMAAVRQDRTMILDADALTSFGEKPNELFTELKNHPESTAILTPHEGEFSRIFSRMSKIPSVKQKLEATQAASHETGSVILLKGADSIIFSPDGRGVISENAPPYLATAGAGDVLAGIIAGLCAQGMPAFEATAAGVWLHGEAASEVGPGLIAEDLPEALRPVYRRLYAELGAVLS</sequence>
<dbReference type="Gene3D" id="3.40.1190.20">
    <property type="match status" value="1"/>
</dbReference>
<comment type="similarity">
    <text evidence="3 19">In the N-terminal section; belongs to the NnrE/AIBP family.</text>
</comment>
<dbReference type="AlphaFoldDB" id="A0A1W6ZW39"/>
<dbReference type="HAMAP" id="MF_01966">
    <property type="entry name" value="NADHX_epimerase"/>
    <property type="match status" value="1"/>
</dbReference>
<comment type="caution">
    <text evidence="18">Lacks conserved residue(s) required for the propagation of feature annotation.</text>
</comment>
<dbReference type="InterPro" id="IPR029056">
    <property type="entry name" value="Ribokinase-like"/>
</dbReference>
<evidence type="ECO:0000256" key="16">
    <source>
        <dbReference type="ARBA" id="ARBA00049209"/>
    </source>
</evidence>
<reference evidence="20 21" key="1">
    <citation type="submission" date="2017-05" db="EMBL/GenBank/DDBJ databases">
        <title>Full genome sequence of Pseudorhodoplanes sinuspersici.</title>
        <authorList>
            <person name="Dastgheib S.M.M."/>
            <person name="Shavandi M."/>
            <person name="Tirandaz H."/>
        </authorList>
    </citation>
    <scope>NUCLEOTIDE SEQUENCE [LARGE SCALE GENOMIC DNA]</scope>
    <source>
        <strain evidence="20 21">RIPI110</strain>
    </source>
</reference>
<dbReference type="GO" id="GO:0110051">
    <property type="term" value="P:metabolite repair"/>
    <property type="evidence" value="ECO:0007669"/>
    <property type="project" value="TreeGrafter"/>
</dbReference>
<evidence type="ECO:0000313" key="21">
    <source>
        <dbReference type="Proteomes" id="UP000194137"/>
    </source>
</evidence>
<dbReference type="PROSITE" id="PS51383">
    <property type="entry name" value="YJEF_C_3"/>
    <property type="match status" value="1"/>
</dbReference>
<protein>
    <recommendedName>
        <fullName evidence="19">Bifunctional NAD(P)H-hydrate repair enzyme</fullName>
    </recommendedName>
    <alternativeName>
        <fullName evidence="19">Nicotinamide nucleotide repair protein</fullName>
    </alternativeName>
    <domain>
        <recommendedName>
            <fullName evidence="19">ADP-dependent (S)-NAD(P)H-hydrate dehydratase</fullName>
            <ecNumber evidence="19">4.2.1.136</ecNumber>
        </recommendedName>
        <alternativeName>
            <fullName evidence="19">ADP-dependent NAD(P)HX dehydratase</fullName>
        </alternativeName>
    </domain>
    <domain>
        <recommendedName>
            <fullName evidence="19">NAD(P)H-hydrate epimerase</fullName>
            <ecNumber evidence="19">5.1.99.6</ecNumber>
        </recommendedName>
    </domain>
</protein>
<dbReference type="SUPFAM" id="SSF53613">
    <property type="entry name" value="Ribokinase-like"/>
    <property type="match status" value="1"/>
</dbReference>
<keyword evidence="7 17" id="KW-0067">ATP-binding</keyword>
<comment type="catalytic activity">
    <reaction evidence="2 18 19">
        <text>(6R)-NADPHX = (6S)-NADPHX</text>
        <dbReference type="Rhea" id="RHEA:32227"/>
        <dbReference type="ChEBI" id="CHEBI:64076"/>
        <dbReference type="ChEBI" id="CHEBI:64077"/>
        <dbReference type="EC" id="5.1.99.6"/>
    </reaction>
</comment>
<dbReference type="InterPro" id="IPR000631">
    <property type="entry name" value="CARKD"/>
</dbReference>
<dbReference type="GO" id="GO:0052856">
    <property type="term" value="F:NAD(P)HX epimerase activity"/>
    <property type="evidence" value="ECO:0007669"/>
    <property type="project" value="UniProtKB-UniRule"/>
</dbReference>
<evidence type="ECO:0000256" key="12">
    <source>
        <dbReference type="ARBA" id="ARBA00023239"/>
    </source>
</evidence>
<feature type="binding site" evidence="18">
    <location>
        <position position="58"/>
    </location>
    <ligand>
        <name>K(+)</name>
        <dbReference type="ChEBI" id="CHEBI:29103"/>
    </ligand>
</feature>
<evidence type="ECO:0000256" key="11">
    <source>
        <dbReference type="ARBA" id="ARBA00023235"/>
    </source>
</evidence>
<evidence type="ECO:0000256" key="5">
    <source>
        <dbReference type="ARBA" id="ARBA00022723"/>
    </source>
</evidence>
<dbReference type="GO" id="GO:0052855">
    <property type="term" value="F:ADP-dependent NAD(P)H-hydrate dehydratase activity"/>
    <property type="evidence" value="ECO:0007669"/>
    <property type="project" value="UniProtKB-UniRule"/>
</dbReference>
<comment type="catalytic activity">
    <reaction evidence="1 18 19">
        <text>(6R)-NADHX = (6S)-NADHX</text>
        <dbReference type="Rhea" id="RHEA:32215"/>
        <dbReference type="ChEBI" id="CHEBI:64074"/>
        <dbReference type="ChEBI" id="CHEBI:64075"/>
        <dbReference type="EC" id="5.1.99.6"/>
    </reaction>
</comment>
<dbReference type="OrthoDB" id="9806925at2"/>
<name>A0A1W6ZW39_9HYPH</name>
<evidence type="ECO:0000256" key="10">
    <source>
        <dbReference type="ARBA" id="ARBA00023027"/>
    </source>
</evidence>
<gene>
    <name evidence="18" type="primary">nnrE</name>
    <name evidence="17" type="synonym">nnrD</name>
    <name evidence="20" type="ORF">CAK95_22650</name>
</gene>
<dbReference type="Pfam" id="PF03853">
    <property type="entry name" value="YjeF_N"/>
    <property type="match status" value="1"/>
</dbReference>
<dbReference type="PANTHER" id="PTHR12592:SF0">
    <property type="entry name" value="ATP-DEPENDENT (S)-NAD(P)H-HYDRATE DEHYDRATASE"/>
    <property type="match status" value="1"/>
</dbReference>
<dbReference type="CDD" id="cd01171">
    <property type="entry name" value="YXKO-related"/>
    <property type="match status" value="1"/>
</dbReference>
<dbReference type="InterPro" id="IPR030677">
    <property type="entry name" value="Nnr"/>
</dbReference>
<dbReference type="PANTHER" id="PTHR12592">
    <property type="entry name" value="ATP-DEPENDENT (S)-NAD(P)H-HYDRATE DEHYDRATASE FAMILY MEMBER"/>
    <property type="match status" value="1"/>
</dbReference>
<dbReference type="PIRSF" id="PIRSF017184">
    <property type="entry name" value="Nnr"/>
    <property type="match status" value="1"/>
</dbReference>
<dbReference type="EC" id="4.2.1.136" evidence="19"/>
<keyword evidence="21" id="KW-1185">Reference proteome</keyword>
<feature type="binding site" evidence="18">
    <location>
        <position position="150"/>
    </location>
    <ligand>
        <name>(6S)-NADPHX</name>
        <dbReference type="ChEBI" id="CHEBI:64076"/>
    </ligand>
</feature>
<keyword evidence="13" id="KW-0511">Multifunctional enzyme</keyword>